<dbReference type="Pfam" id="PF14137">
    <property type="entry name" value="DUF4304"/>
    <property type="match status" value="1"/>
</dbReference>
<sequence length="132" mass="15496">MKEKTATQIEFDEMVKELYQILKPLGFKKKALHFYRVVEQNLQMISIQKGAYGSADEIYFTANIKKAPYKEPISFYPDDNTQRIGNIKGNGDIWYEFSGSIIDIFKRKQKIKENREAFLNDMQQIVLPYLSN</sequence>
<evidence type="ECO:0000313" key="2">
    <source>
        <dbReference type="Proteomes" id="UP000217334"/>
    </source>
</evidence>
<gene>
    <name evidence="1" type="ORF">CGC59_07920</name>
</gene>
<organism evidence="1 2">
    <name type="scientific">Capnocytophaga sputigena</name>
    <dbReference type="NCBI Taxonomy" id="1019"/>
    <lineage>
        <taxon>Bacteria</taxon>
        <taxon>Pseudomonadati</taxon>
        <taxon>Bacteroidota</taxon>
        <taxon>Flavobacteriia</taxon>
        <taxon>Flavobacteriales</taxon>
        <taxon>Flavobacteriaceae</taxon>
        <taxon>Capnocytophaga</taxon>
    </lineage>
</organism>
<dbReference type="Proteomes" id="UP000217334">
    <property type="component" value="Chromosome"/>
</dbReference>
<dbReference type="AlphaFoldDB" id="A0A250F378"/>
<dbReference type="InterPro" id="IPR025412">
    <property type="entry name" value="DUF4304"/>
</dbReference>
<proteinExistence type="predicted"/>
<evidence type="ECO:0000313" key="1">
    <source>
        <dbReference type="EMBL" id="ATA79604.1"/>
    </source>
</evidence>
<evidence type="ECO:0008006" key="3">
    <source>
        <dbReference type="Google" id="ProtNLM"/>
    </source>
</evidence>
<reference evidence="2" key="1">
    <citation type="submission" date="2017-06" db="EMBL/GenBank/DDBJ databases">
        <title>Capnocytophaga spp. assemblies.</title>
        <authorList>
            <person name="Gulvik C.A."/>
        </authorList>
    </citation>
    <scope>NUCLEOTIDE SEQUENCE [LARGE SCALE GENOMIC DNA]</scope>
    <source>
        <strain evidence="2">H4486</strain>
    </source>
</reference>
<dbReference type="EMBL" id="CP022383">
    <property type="protein sequence ID" value="ATA79604.1"/>
    <property type="molecule type" value="Genomic_DNA"/>
</dbReference>
<accession>A0A250F378</accession>
<name>A0A250F378_CAPSP</name>
<protein>
    <recommendedName>
        <fullName evidence="3">DUF4304 domain-containing protein</fullName>
    </recommendedName>
</protein>